<keyword evidence="7" id="KW-1185">Reference proteome</keyword>
<feature type="compositionally biased region" description="Low complexity" evidence="5">
    <location>
        <begin position="23"/>
        <end position="40"/>
    </location>
</feature>
<keyword evidence="2 4" id="KW-0689">Ribosomal protein</keyword>
<reference evidence="6" key="1">
    <citation type="submission" date="2023-02" db="EMBL/GenBank/DDBJ databases">
        <title>Identification and recombinant expression of a fungal hydrolase from Papiliotrema laurentii that hydrolyzes apple cutin and clears colloidal polyester polyurethane.</title>
        <authorList>
            <consortium name="DOE Joint Genome Institute"/>
            <person name="Roman V.A."/>
            <person name="Bojanowski C."/>
            <person name="Crable B.R."/>
            <person name="Wagner D.N."/>
            <person name="Hung C.S."/>
            <person name="Nadeau L.J."/>
            <person name="Schratz L."/>
            <person name="Haridas S."/>
            <person name="Pangilinan J."/>
            <person name="Lipzen A."/>
            <person name="Na H."/>
            <person name="Yan M."/>
            <person name="Ng V."/>
            <person name="Grigoriev I.V."/>
            <person name="Spatafora J.W."/>
            <person name="Barlow D."/>
            <person name="Biffinger J."/>
            <person name="Kelley-Loughnane N."/>
            <person name="Varaljay V.A."/>
            <person name="Crookes-Goodson W.J."/>
        </authorList>
    </citation>
    <scope>NUCLEOTIDE SEQUENCE</scope>
    <source>
        <strain evidence="6">5307AH</strain>
    </source>
</reference>
<dbReference type="AlphaFoldDB" id="A0AAD9FVR0"/>
<dbReference type="GO" id="GO:0003735">
    <property type="term" value="F:structural constituent of ribosome"/>
    <property type="evidence" value="ECO:0007669"/>
    <property type="project" value="InterPro"/>
</dbReference>
<keyword evidence="3 4" id="KW-0687">Ribonucleoprotein</keyword>
<dbReference type="EMBL" id="JAODAN010000001">
    <property type="protein sequence ID" value="KAK1927151.1"/>
    <property type="molecule type" value="Genomic_DNA"/>
</dbReference>
<dbReference type="SUPFAM" id="SSF54211">
    <property type="entry name" value="Ribosomal protein S5 domain 2-like"/>
    <property type="match status" value="1"/>
</dbReference>
<organism evidence="6 7">
    <name type="scientific">Papiliotrema laurentii</name>
    <name type="common">Cryptococcus laurentii</name>
    <dbReference type="NCBI Taxonomy" id="5418"/>
    <lineage>
        <taxon>Eukaryota</taxon>
        <taxon>Fungi</taxon>
        <taxon>Dikarya</taxon>
        <taxon>Basidiomycota</taxon>
        <taxon>Agaricomycotina</taxon>
        <taxon>Tremellomycetes</taxon>
        <taxon>Tremellales</taxon>
        <taxon>Rhynchogastremaceae</taxon>
        <taxon>Papiliotrema</taxon>
    </lineage>
</organism>
<evidence type="ECO:0000256" key="4">
    <source>
        <dbReference type="RuleBase" id="RU003815"/>
    </source>
</evidence>
<dbReference type="PANTHER" id="PTHR21569">
    <property type="entry name" value="RIBOSOMAL PROTEIN S9"/>
    <property type="match status" value="1"/>
</dbReference>
<comment type="similarity">
    <text evidence="1 4">Belongs to the universal ribosomal protein uS9 family.</text>
</comment>
<dbReference type="InterPro" id="IPR020574">
    <property type="entry name" value="Ribosomal_uS9_CS"/>
</dbReference>
<dbReference type="InterPro" id="IPR000754">
    <property type="entry name" value="Ribosomal_uS9"/>
</dbReference>
<evidence type="ECO:0000256" key="2">
    <source>
        <dbReference type="ARBA" id="ARBA00022980"/>
    </source>
</evidence>
<dbReference type="InterPro" id="IPR014721">
    <property type="entry name" value="Ribsml_uS5_D2-typ_fold_subgr"/>
</dbReference>
<feature type="compositionally biased region" description="Basic and acidic residues" evidence="5">
    <location>
        <begin position="49"/>
        <end position="63"/>
    </location>
</feature>
<feature type="region of interest" description="Disordered" evidence="5">
    <location>
        <begin position="23"/>
        <end position="74"/>
    </location>
</feature>
<evidence type="ECO:0000256" key="1">
    <source>
        <dbReference type="ARBA" id="ARBA00005251"/>
    </source>
</evidence>
<evidence type="ECO:0000256" key="5">
    <source>
        <dbReference type="SAM" id="MobiDB-lite"/>
    </source>
</evidence>
<proteinExistence type="inferred from homology"/>
<protein>
    <submittedName>
        <fullName evidence="6">Ribosomal protein S9/S16-domain-containing protein</fullName>
    </submittedName>
</protein>
<dbReference type="Pfam" id="PF00380">
    <property type="entry name" value="Ribosomal_S9"/>
    <property type="match status" value="1"/>
</dbReference>
<accession>A0AAD9FVR0</accession>
<dbReference type="GO" id="GO:0006412">
    <property type="term" value="P:translation"/>
    <property type="evidence" value="ECO:0007669"/>
    <property type="project" value="InterPro"/>
</dbReference>
<dbReference type="InterPro" id="IPR020568">
    <property type="entry name" value="Ribosomal_Su5_D2-typ_SF"/>
</dbReference>
<dbReference type="GO" id="GO:0003723">
    <property type="term" value="F:RNA binding"/>
    <property type="evidence" value="ECO:0007669"/>
    <property type="project" value="TreeGrafter"/>
</dbReference>
<evidence type="ECO:0000313" key="7">
    <source>
        <dbReference type="Proteomes" id="UP001182556"/>
    </source>
</evidence>
<evidence type="ECO:0000256" key="3">
    <source>
        <dbReference type="ARBA" id="ARBA00023274"/>
    </source>
</evidence>
<evidence type="ECO:0000313" key="6">
    <source>
        <dbReference type="EMBL" id="KAK1927151.1"/>
    </source>
</evidence>
<sequence length="356" mass="39211">MSVASSSSLRAFASRKQFTALASSARSASTSSYSEQTSNANPIYQPRPYSRDRSDVRTPDRPPRPSSPVHFSGKPSVTAELNVLNDMLRKTHASLRANHLYPLPHGLNLPAVPEVRWKPREEMVSIFGEVIRHGQHKRVAEALNELHRSSYLAELGGKSALADEIARFLAKYSNKEIVLERKAKEEKALDEHGRAMGSGRRKTATARVWIIPSKSALPYLDADANAVEELAQKANAAAQQGADADLPELPSAEFLVNQMPLPKYFYKLTDRQSILRPLRLTGLLGAYNVFALAEGGGSTGQAEAIALGLAKALVVARPETKDVLYADGALMRNPKMVERKKTNLHKARKARTWVKR</sequence>
<dbReference type="PROSITE" id="PS00360">
    <property type="entry name" value="RIBOSOMAL_S9"/>
    <property type="match status" value="1"/>
</dbReference>
<dbReference type="PANTHER" id="PTHR21569:SF1">
    <property type="entry name" value="SMALL RIBOSOMAL SUBUNIT PROTEIN US9M"/>
    <property type="match status" value="1"/>
</dbReference>
<gene>
    <name evidence="6" type="ORF">DB88DRAFT_476915</name>
</gene>
<dbReference type="Proteomes" id="UP001182556">
    <property type="component" value="Unassembled WGS sequence"/>
</dbReference>
<name>A0AAD9FVR0_PAPLA</name>
<dbReference type="Gene3D" id="3.30.230.10">
    <property type="match status" value="1"/>
</dbReference>
<dbReference type="GO" id="GO:0005763">
    <property type="term" value="C:mitochondrial small ribosomal subunit"/>
    <property type="evidence" value="ECO:0007669"/>
    <property type="project" value="TreeGrafter"/>
</dbReference>
<comment type="caution">
    <text evidence="6">The sequence shown here is derived from an EMBL/GenBank/DDBJ whole genome shotgun (WGS) entry which is preliminary data.</text>
</comment>